<accession>A0A6G1CI45</accession>
<feature type="compositionally biased region" description="Basic and acidic residues" evidence="1">
    <location>
        <begin position="7"/>
        <end position="24"/>
    </location>
</feature>
<dbReference type="Proteomes" id="UP000479710">
    <property type="component" value="Unassembled WGS sequence"/>
</dbReference>
<proteinExistence type="predicted"/>
<dbReference type="AlphaFoldDB" id="A0A6G1CI45"/>
<dbReference type="EMBL" id="SPHZ02000009">
    <property type="protein sequence ID" value="KAF0899731.1"/>
    <property type="molecule type" value="Genomic_DNA"/>
</dbReference>
<sequence length="59" mass="6662">MGMHRTARGDREVEKRTVVTDLDPKATAGAGDDDETERWWGAPPTDGKGEPMQRRHTRE</sequence>
<keyword evidence="3" id="KW-1185">Reference proteome</keyword>
<gene>
    <name evidence="2" type="ORF">E2562_022577</name>
</gene>
<feature type="compositionally biased region" description="Basic and acidic residues" evidence="1">
    <location>
        <begin position="47"/>
        <end position="59"/>
    </location>
</feature>
<name>A0A6G1CI45_9ORYZ</name>
<evidence type="ECO:0000313" key="2">
    <source>
        <dbReference type="EMBL" id="KAF0899731.1"/>
    </source>
</evidence>
<feature type="region of interest" description="Disordered" evidence="1">
    <location>
        <begin position="1"/>
        <end position="59"/>
    </location>
</feature>
<reference evidence="2 3" key="1">
    <citation type="submission" date="2019-11" db="EMBL/GenBank/DDBJ databases">
        <title>Whole genome sequence of Oryza granulata.</title>
        <authorList>
            <person name="Li W."/>
        </authorList>
    </citation>
    <scope>NUCLEOTIDE SEQUENCE [LARGE SCALE GENOMIC DNA]</scope>
    <source>
        <strain evidence="3">cv. Menghai</strain>
        <tissue evidence="2">Leaf</tissue>
    </source>
</reference>
<comment type="caution">
    <text evidence="2">The sequence shown here is derived from an EMBL/GenBank/DDBJ whole genome shotgun (WGS) entry which is preliminary data.</text>
</comment>
<evidence type="ECO:0000313" key="3">
    <source>
        <dbReference type="Proteomes" id="UP000479710"/>
    </source>
</evidence>
<organism evidence="2 3">
    <name type="scientific">Oryza meyeriana var. granulata</name>
    <dbReference type="NCBI Taxonomy" id="110450"/>
    <lineage>
        <taxon>Eukaryota</taxon>
        <taxon>Viridiplantae</taxon>
        <taxon>Streptophyta</taxon>
        <taxon>Embryophyta</taxon>
        <taxon>Tracheophyta</taxon>
        <taxon>Spermatophyta</taxon>
        <taxon>Magnoliopsida</taxon>
        <taxon>Liliopsida</taxon>
        <taxon>Poales</taxon>
        <taxon>Poaceae</taxon>
        <taxon>BOP clade</taxon>
        <taxon>Oryzoideae</taxon>
        <taxon>Oryzeae</taxon>
        <taxon>Oryzinae</taxon>
        <taxon>Oryza</taxon>
        <taxon>Oryza meyeriana</taxon>
    </lineage>
</organism>
<evidence type="ECO:0000256" key="1">
    <source>
        <dbReference type="SAM" id="MobiDB-lite"/>
    </source>
</evidence>
<protein>
    <submittedName>
        <fullName evidence="2">Uncharacterized protein</fullName>
    </submittedName>
</protein>